<dbReference type="Gene3D" id="2.160.20.10">
    <property type="entry name" value="Single-stranded right-handed beta-helix, Pectin lyase-like"/>
    <property type="match status" value="1"/>
</dbReference>
<dbReference type="Pfam" id="PF05048">
    <property type="entry name" value="NosD"/>
    <property type="match status" value="1"/>
</dbReference>
<reference evidence="3" key="1">
    <citation type="submission" date="2024-05" db="EMBL/GenBank/DDBJ databases">
        <title>Metabacillus sp. nov., isolated from the rhizosphere soil of tomato plants.</title>
        <authorList>
            <person name="Ma R."/>
        </authorList>
    </citation>
    <scope>NUCLEOTIDE SEQUENCE</scope>
    <source>
        <strain evidence="3">DBTR6</strain>
    </source>
</reference>
<keyword evidence="1" id="KW-0812">Transmembrane</keyword>
<name>A0ABS7ULW5_9BACI</name>
<dbReference type="SUPFAM" id="SSF51126">
    <property type="entry name" value="Pectin lyase-like"/>
    <property type="match status" value="1"/>
</dbReference>
<proteinExistence type="predicted"/>
<evidence type="ECO:0000259" key="2">
    <source>
        <dbReference type="Pfam" id="PF05048"/>
    </source>
</evidence>
<dbReference type="InterPro" id="IPR022441">
    <property type="entry name" value="Para_beta_helix_rpt-2"/>
</dbReference>
<dbReference type="RefSeq" id="WP_224136524.1">
    <property type="nucleotide sequence ID" value="NZ_JAIQUM010000003.1"/>
</dbReference>
<evidence type="ECO:0000313" key="4">
    <source>
        <dbReference type="Proteomes" id="UP001165287"/>
    </source>
</evidence>
<dbReference type="InterPro" id="IPR011050">
    <property type="entry name" value="Pectin_lyase_fold/virulence"/>
</dbReference>
<keyword evidence="1" id="KW-1133">Transmembrane helix</keyword>
<comment type="caution">
    <text evidence="3">The sequence shown here is derived from an EMBL/GenBank/DDBJ whole genome shotgun (WGS) entry which is preliminary data.</text>
</comment>
<dbReference type="InterPro" id="IPR012334">
    <property type="entry name" value="Pectin_lyas_fold"/>
</dbReference>
<dbReference type="Proteomes" id="UP001165287">
    <property type="component" value="Unassembled WGS sequence"/>
</dbReference>
<sequence length="567" mass="63551">MNRRNFLVNFFLWVLSVFVGYRLGNLGDSNSSFPAKIKDSEGKSVYDSIDEITEELAKTVNDLAQREINVRQPPFNLKADGSDESSVIQEILDLAKNEGSVRIYFPKGIYGVAEPLRLFKNTKITIHQEGVIKRIGGATHTNIFANGERGNASYATKYNGDGNIHFEGGTIDLNTVKSPLKTVNNNVSAFDLGHGENFSFKNLTIKNGQNGHYFQISSCKNILIESCWLGDVNYTNHAGSKDFELIQIEILTKLSFPPFGGYDGTVSRDITIQNCRFENVVRAIGTHGYIREKNGVKPLKYCENISIINNVFKNTISTAIHMEAFKNVMIRDNVFEDIGEYIVYLHHSHHCKVESNTGFGSSKSAVYLSYSDRNNFKKNYFRDSCKAEGHSAIRLDFSNDNTFDDDVIGSGSKTFHQYAMYFSDSYRNIIRNFDYSKGTGTKDSGGIGGDGNQLASQYFGAKDVVLFEGDLRLVGNTVNFKDDLRTFSQIIIIGNNNNSSVISMVTMNIPRPLLRFGSSVNTFRFMPSPSMADFIQFHFDTDSNNLHTITIDDIHGPCHIRKIIGIR</sequence>
<dbReference type="InterPro" id="IPR007742">
    <property type="entry name" value="NosD_dom"/>
</dbReference>
<dbReference type="InterPro" id="IPR006626">
    <property type="entry name" value="PbH1"/>
</dbReference>
<dbReference type="NCBIfam" id="TIGR03804">
    <property type="entry name" value="para_beta_helix"/>
    <property type="match status" value="1"/>
</dbReference>
<keyword evidence="1" id="KW-0472">Membrane</keyword>
<keyword evidence="4" id="KW-1185">Reference proteome</keyword>
<organism evidence="3 4">
    <name type="scientific">Metabacillus rhizolycopersici</name>
    <dbReference type="NCBI Taxonomy" id="2875709"/>
    <lineage>
        <taxon>Bacteria</taxon>
        <taxon>Bacillati</taxon>
        <taxon>Bacillota</taxon>
        <taxon>Bacilli</taxon>
        <taxon>Bacillales</taxon>
        <taxon>Bacillaceae</taxon>
        <taxon>Metabacillus</taxon>
    </lineage>
</organism>
<accession>A0ABS7ULW5</accession>
<feature type="domain" description="Periplasmic copper-binding protein NosD beta helix" evidence="2">
    <location>
        <begin position="291"/>
        <end position="430"/>
    </location>
</feature>
<dbReference type="EMBL" id="JAIQUM010000003">
    <property type="protein sequence ID" value="MBZ5749082.1"/>
    <property type="molecule type" value="Genomic_DNA"/>
</dbReference>
<dbReference type="SMART" id="SM00710">
    <property type="entry name" value="PbH1"/>
    <property type="match status" value="5"/>
</dbReference>
<protein>
    <submittedName>
        <fullName evidence="3">Right-handed parallel beta-helix repeat-containing protein</fullName>
    </submittedName>
</protein>
<feature type="transmembrane region" description="Helical" evidence="1">
    <location>
        <begin position="7"/>
        <end position="24"/>
    </location>
</feature>
<gene>
    <name evidence="3" type="ORF">K9V48_02225</name>
</gene>
<evidence type="ECO:0000313" key="3">
    <source>
        <dbReference type="EMBL" id="MBZ5749082.1"/>
    </source>
</evidence>
<evidence type="ECO:0000256" key="1">
    <source>
        <dbReference type="SAM" id="Phobius"/>
    </source>
</evidence>